<proteinExistence type="predicted"/>
<keyword evidence="2" id="KW-1185">Reference proteome</keyword>
<gene>
    <name evidence="1" type="ORF">RRG08_011649</name>
</gene>
<protein>
    <submittedName>
        <fullName evidence="1">Uncharacterized protein</fullName>
    </submittedName>
</protein>
<name>A0AAE0YKA7_9GAST</name>
<dbReference type="Proteomes" id="UP001283361">
    <property type="component" value="Unassembled WGS sequence"/>
</dbReference>
<accession>A0AAE0YKA7</accession>
<organism evidence="1 2">
    <name type="scientific">Elysia crispata</name>
    <name type="common">lettuce slug</name>
    <dbReference type="NCBI Taxonomy" id="231223"/>
    <lineage>
        <taxon>Eukaryota</taxon>
        <taxon>Metazoa</taxon>
        <taxon>Spiralia</taxon>
        <taxon>Lophotrochozoa</taxon>
        <taxon>Mollusca</taxon>
        <taxon>Gastropoda</taxon>
        <taxon>Heterobranchia</taxon>
        <taxon>Euthyneura</taxon>
        <taxon>Panpulmonata</taxon>
        <taxon>Sacoglossa</taxon>
        <taxon>Placobranchoidea</taxon>
        <taxon>Plakobranchidae</taxon>
        <taxon>Elysia</taxon>
    </lineage>
</organism>
<dbReference type="AlphaFoldDB" id="A0AAE0YKA7"/>
<evidence type="ECO:0000313" key="1">
    <source>
        <dbReference type="EMBL" id="KAK3748567.1"/>
    </source>
</evidence>
<comment type="caution">
    <text evidence="1">The sequence shown here is derived from an EMBL/GenBank/DDBJ whole genome shotgun (WGS) entry which is preliminary data.</text>
</comment>
<reference evidence="1" key="1">
    <citation type="journal article" date="2023" name="G3 (Bethesda)">
        <title>A reference genome for the long-term kleptoplast-retaining sea slug Elysia crispata morphotype clarki.</title>
        <authorList>
            <person name="Eastman K.E."/>
            <person name="Pendleton A.L."/>
            <person name="Shaikh M.A."/>
            <person name="Suttiyut T."/>
            <person name="Ogas R."/>
            <person name="Tomko P."/>
            <person name="Gavelis G."/>
            <person name="Widhalm J.R."/>
            <person name="Wisecaver J.H."/>
        </authorList>
    </citation>
    <scope>NUCLEOTIDE SEQUENCE</scope>
    <source>
        <strain evidence="1">ECLA1</strain>
    </source>
</reference>
<evidence type="ECO:0000313" key="2">
    <source>
        <dbReference type="Proteomes" id="UP001283361"/>
    </source>
</evidence>
<dbReference type="EMBL" id="JAWDGP010006009">
    <property type="protein sequence ID" value="KAK3748567.1"/>
    <property type="molecule type" value="Genomic_DNA"/>
</dbReference>
<sequence>MLSNSVEVEVANSMAPRLVRASPNLSTEGPHYIVPIVIRVEGTKIENKNSVPAVRYFFQTNTKGFVWRSGCSPRAMFGVLGGARGPCLETPGLVTLLSCDHHHNIQHGRFT</sequence>